<gene>
    <name evidence="1" type="ORF">ElyMa_002466800</name>
</gene>
<protein>
    <submittedName>
        <fullName evidence="1">Histone-lysine n-methyltransferase setmar</fullName>
    </submittedName>
</protein>
<name>A0AAV4GMT0_9GAST</name>
<evidence type="ECO:0000313" key="1">
    <source>
        <dbReference type="EMBL" id="GFR86395.1"/>
    </source>
</evidence>
<organism evidence="1 2">
    <name type="scientific">Elysia marginata</name>
    <dbReference type="NCBI Taxonomy" id="1093978"/>
    <lineage>
        <taxon>Eukaryota</taxon>
        <taxon>Metazoa</taxon>
        <taxon>Spiralia</taxon>
        <taxon>Lophotrochozoa</taxon>
        <taxon>Mollusca</taxon>
        <taxon>Gastropoda</taxon>
        <taxon>Heterobranchia</taxon>
        <taxon>Euthyneura</taxon>
        <taxon>Panpulmonata</taxon>
        <taxon>Sacoglossa</taxon>
        <taxon>Placobranchoidea</taxon>
        <taxon>Plakobranchidae</taxon>
        <taxon>Elysia</taxon>
    </lineage>
</organism>
<proteinExistence type="predicted"/>
<keyword evidence="2" id="KW-1185">Reference proteome</keyword>
<evidence type="ECO:0000313" key="2">
    <source>
        <dbReference type="Proteomes" id="UP000762676"/>
    </source>
</evidence>
<dbReference type="AlphaFoldDB" id="A0AAV4GMT0"/>
<accession>A0AAV4GMT0</accession>
<sequence>MAHGEKVDCMVRENRRVKQNEIANEVGISKEQGHHIVTTVLGPLKISACWVPRQLTVEMKAQRKSTLALQSRRSISVTHSDWRRILGPPLRCRV</sequence>
<reference evidence="1 2" key="1">
    <citation type="journal article" date="2021" name="Elife">
        <title>Chloroplast acquisition without the gene transfer in kleptoplastic sea slugs, Plakobranchus ocellatus.</title>
        <authorList>
            <person name="Maeda T."/>
            <person name="Takahashi S."/>
            <person name="Yoshida T."/>
            <person name="Shimamura S."/>
            <person name="Takaki Y."/>
            <person name="Nagai Y."/>
            <person name="Toyoda A."/>
            <person name="Suzuki Y."/>
            <person name="Arimoto A."/>
            <person name="Ishii H."/>
            <person name="Satoh N."/>
            <person name="Nishiyama T."/>
            <person name="Hasebe M."/>
            <person name="Maruyama T."/>
            <person name="Minagawa J."/>
            <person name="Obokata J."/>
            <person name="Shigenobu S."/>
        </authorList>
    </citation>
    <scope>NUCLEOTIDE SEQUENCE [LARGE SCALE GENOMIC DNA]</scope>
</reference>
<dbReference type="Proteomes" id="UP000762676">
    <property type="component" value="Unassembled WGS sequence"/>
</dbReference>
<comment type="caution">
    <text evidence="1">The sequence shown here is derived from an EMBL/GenBank/DDBJ whole genome shotgun (WGS) entry which is preliminary data.</text>
</comment>
<dbReference type="EMBL" id="BMAT01005051">
    <property type="protein sequence ID" value="GFR86395.1"/>
    <property type="molecule type" value="Genomic_DNA"/>
</dbReference>